<gene>
    <name evidence="16" type="ORF">EDC38_2287</name>
</gene>
<dbReference type="EC" id="5.4.2.8" evidence="5"/>
<evidence type="ECO:0000256" key="5">
    <source>
        <dbReference type="ARBA" id="ARBA00012730"/>
    </source>
</evidence>
<sequence length="822" mass="89834">MANRTSKEQRQKQARLARQKLIGALVLGVLVLNGLLGYWLYGILVTDVQDLRLEAAVEAQAEQRAQPLQDYIRELRQRVAALAAEPATAEALQGSTEVRQSAAEAIAARIEHGIAARLIPAGSARVERDHPAPIRFAELDLIRRAERRDNHLPELAKVDQQWQLHVIEPIPPSADEPVEGTLLVTLNDTGWRSLLDAASKSLGRTELHQQIPGSNPLTVYLSGQGEGGAKHSVAIPNSHWRLSFTASPELVAQTRELPTLWLLVLSTTTIGGLLLAWFSGHMIERRQRQSARPIQVPGAARSGGKNADAQDEHGEEEIGMINTLYQNQDILDLDVSDEDEDILALDQAPTKTAAADATQAGQSGPTIPEGIFRSYDIRGLADTEITPELAEHIGRALGSEALDHGETDMVLARDGRTHSPVLAEALRSGIASTGCNVIDLGTVPTPLMYFATHHLSETSSGVMVTASHNPGSYNGFKMIINGVTLADDAVLDVRSRIQRQHYHQGEGETRSHDIITDYIERIFSDVALVGAVSLVIDAGNAVPGVVAPRLFEELGCDVTPLYCDLDGTFPNHDPDPTQEANLQDLIAKVQEVGADLGAALDGDGDRLIVVTPQGRIIWPDQLLMLFARDVLGRNPGADVLFDVKCSRQLNQLVTSYGGRPIMWKTGHSHMKSKMIETGALIGGEYSGHIFIKDRWYGFDDGLYTLARLLEIITLRDQPIDDIFAAFPILPSTPELKIPVQDDQKFALVERLIAEGDFQSGKPSTIDGLRVDFAKGWGLVRASNTSAALTLRFEGETEEALNKIQQLFKRELLKIDSQLQIDF</sequence>
<evidence type="ECO:0000256" key="4">
    <source>
        <dbReference type="ARBA" id="ARBA00010231"/>
    </source>
</evidence>
<protein>
    <recommendedName>
        <fullName evidence="5">phosphomannomutase</fullName>
        <ecNumber evidence="5">5.4.2.8</ecNumber>
    </recommendedName>
</protein>
<feature type="domain" description="Alpha-D-phosphohexomutase alpha/beta/alpha" evidence="15">
    <location>
        <begin position="619"/>
        <end position="725"/>
    </location>
</feature>
<feature type="transmembrane region" description="Helical" evidence="11">
    <location>
        <begin position="21"/>
        <end position="41"/>
    </location>
</feature>
<evidence type="ECO:0000313" key="17">
    <source>
        <dbReference type="Proteomes" id="UP000273643"/>
    </source>
</evidence>
<comment type="caution">
    <text evidence="16">The sequence shown here is derived from an EMBL/GenBank/DDBJ whole genome shotgun (WGS) entry which is preliminary data.</text>
</comment>
<dbReference type="Pfam" id="PF02878">
    <property type="entry name" value="PGM_PMM_I"/>
    <property type="match status" value="1"/>
</dbReference>
<feature type="domain" description="Alpha-D-phosphohexomutase alpha/beta/alpha" evidence="13">
    <location>
        <begin position="371"/>
        <end position="500"/>
    </location>
</feature>
<reference evidence="16 17" key="1">
    <citation type="submission" date="2018-11" db="EMBL/GenBank/DDBJ databases">
        <title>Genomic Encyclopedia of Type Strains, Phase IV (KMG-IV): sequencing the most valuable type-strain genomes for metagenomic binning, comparative biology and taxonomic classification.</title>
        <authorList>
            <person name="Goeker M."/>
        </authorList>
    </citation>
    <scope>NUCLEOTIDE SEQUENCE [LARGE SCALE GENOMIC DNA]</scope>
    <source>
        <strain evidence="16 17">DSM 16974</strain>
    </source>
</reference>
<dbReference type="InterPro" id="IPR016055">
    <property type="entry name" value="A-D-PHexomutase_a/b/a-I/II/III"/>
</dbReference>
<dbReference type="Pfam" id="PF02879">
    <property type="entry name" value="PGM_PMM_II"/>
    <property type="match status" value="1"/>
</dbReference>
<evidence type="ECO:0000256" key="11">
    <source>
        <dbReference type="SAM" id="Phobius"/>
    </source>
</evidence>
<keyword evidence="6" id="KW-0597">Phosphoprotein</keyword>
<dbReference type="AlphaFoldDB" id="A0A3N1P2B9"/>
<dbReference type="CDD" id="cd03089">
    <property type="entry name" value="PMM_PGM"/>
    <property type="match status" value="1"/>
</dbReference>
<evidence type="ECO:0000259" key="13">
    <source>
        <dbReference type="Pfam" id="PF02878"/>
    </source>
</evidence>
<name>A0A3N1P2B9_9GAMM</name>
<accession>A0A3N1P2B9</accession>
<dbReference type="InterPro" id="IPR016066">
    <property type="entry name" value="A-D-PHexomutase_CS"/>
</dbReference>
<evidence type="ECO:0000259" key="14">
    <source>
        <dbReference type="Pfam" id="PF02879"/>
    </source>
</evidence>
<dbReference type="InterPro" id="IPR005843">
    <property type="entry name" value="A-D-PHexomutase_C"/>
</dbReference>
<dbReference type="GO" id="GO:0005975">
    <property type="term" value="P:carbohydrate metabolic process"/>
    <property type="evidence" value="ECO:0007669"/>
    <property type="project" value="InterPro"/>
</dbReference>
<evidence type="ECO:0000313" key="16">
    <source>
        <dbReference type="EMBL" id="ROQ21661.1"/>
    </source>
</evidence>
<proteinExistence type="inferred from homology"/>
<dbReference type="RefSeq" id="WP_123638609.1">
    <property type="nucleotide sequence ID" value="NZ_RJUK01000001.1"/>
</dbReference>
<dbReference type="InterPro" id="IPR005846">
    <property type="entry name" value="A-D-PHexomutase_a/b/a-III"/>
</dbReference>
<feature type="domain" description="Alpha-D-phosphohexomutase alpha/beta/alpha" evidence="14">
    <location>
        <begin position="518"/>
        <end position="614"/>
    </location>
</feature>
<dbReference type="PANTHER" id="PTHR43771:SF2">
    <property type="entry name" value="PHOSPHOMANNOMUTASE_PHOSPHOGLUCOMUTASE"/>
    <property type="match status" value="1"/>
</dbReference>
<dbReference type="PANTHER" id="PTHR43771">
    <property type="entry name" value="PHOSPHOMANNOMUTASE"/>
    <property type="match status" value="1"/>
</dbReference>
<dbReference type="OrthoDB" id="9803322at2"/>
<comment type="cofactor">
    <cofactor evidence="2">
        <name>Mg(2+)</name>
        <dbReference type="ChEBI" id="CHEBI:18420"/>
    </cofactor>
</comment>
<evidence type="ECO:0000256" key="2">
    <source>
        <dbReference type="ARBA" id="ARBA00001946"/>
    </source>
</evidence>
<dbReference type="Gene3D" id="3.40.120.10">
    <property type="entry name" value="Alpha-D-Glucose-1,6-Bisphosphate, subunit A, domain 3"/>
    <property type="match status" value="3"/>
</dbReference>
<dbReference type="SUPFAM" id="SSF53738">
    <property type="entry name" value="Phosphoglucomutase, first 3 domains"/>
    <property type="match status" value="3"/>
</dbReference>
<keyword evidence="9" id="KW-0413">Isomerase</keyword>
<dbReference type="GO" id="GO:0000287">
    <property type="term" value="F:magnesium ion binding"/>
    <property type="evidence" value="ECO:0007669"/>
    <property type="project" value="InterPro"/>
</dbReference>
<evidence type="ECO:0000256" key="3">
    <source>
        <dbReference type="ARBA" id="ARBA00004699"/>
    </source>
</evidence>
<comment type="similarity">
    <text evidence="4">Belongs to the phosphohexose mutase family.</text>
</comment>
<dbReference type="GO" id="GO:0004615">
    <property type="term" value="F:phosphomannomutase activity"/>
    <property type="evidence" value="ECO:0007669"/>
    <property type="project" value="UniProtKB-EC"/>
</dbReference>
<dbReference type="EMBL" id="RJUK01000001">
    <property type="protein sequence ID" value="ROQ21661.1"/>
    <property type="molecule type" value="Genomic_DNA"/>
</dbReference>
<keyword evidence="11" id="KW-0472">Membrane</keyword>
<evidence type="ECO:0000259" key="12">
    <source>
        <dbReference type="Pfam" id="PF00408"/>
    </source>
</evidence>
<dbReference type="InterPro" id="IPR036900">
    <property type="entry name" value="A-D-PHexomutase_C_sf"/>
</dbReference>
<dbReference type="PROSITE" id="PS00710">
    <property type="entry name" value="PGM_PMM"/>
    <property type="match status" value="1"/>
</dbReference>
<keyword evidence="17" id="KW-1185">Reference proteome</keyword>
<evidence type="ECO:0000256" key="9">
    <source>
        <dbReference type="ARBA" id="ARBA00023235"/>
    </source>
</evidence>
<organism evidence="16 17">
    <name type="scientific">Marinimicrobium koreense</name>
    <dbReference type="NCBI Taxonomy" id="306545"/>
    <lineage>
        <taxon>Bacteria</taxon>
        <taxon>Pseudomonadati</taxon>
        <taxon>Pseudomonadota</taxon>
        <taxon>Gammaproteobacteria</taxon>
        <taxon>Cellvibrionales</taxon>
        <taxon>Cellvibrionaceae</taxon>
        <taxon>Marinimicrobium</taxon>
    </lineage>
</organism>
<evidence type="ECO:0000256" key="7">
    <source>
        <dbReference type="ARBA" id="ARBA00022723"/>
    </source>
</evidence>
<feature type="domain" description="Alpha-D-phosphohexomutase C-terminal" evidence="12">
    <location>
        <begin position="734"/>
        <end position="806"/>
    </location>
</feature>
<dbReference type="InterPro" id="IPR005845">
    <property type="entry name" value="A-D-PHexomutase_a/b/a-II"/>
</dbReference>
<dbReference type="Pfam" id="PF00408">
    <property type="entry name" value="PGM_PMM_IV"/>
    <property type="match status" value="1"/>
</dbReference>
<evidence type="ECO:0000256" key="6">
    <source>
        <dbReference type="ARBA" id="ARBA00022553"/>
    </source>
</evidence>
<evidence type="ECO:0000256" key="10">
    <source>
        <dbReference type="SAM" id="MobiDB-lite"/>
    </source>
</evidence>
<dbReference type="SUPFAM" id="SSF55957">
    <property type="entry name" value="Phosphoglucomutase, C-terminal domain"/>
    <property type="match status" value="1"/>
</dbReference>
<feature type="region of interest" description="Disordered" evidence="10">
    <location>
        <begin position="289"/>
        <end position="312"/>
    </location>
</feature>
<keyword evidence="8" id="KW-0460">Magnesium</keyword>
<keyword evidence="11" id="KW-0812">Transmembrane</keyword>
<keyword evidence="11" id="KW-1133">Transmembrane helix</keyword>
<evidence type="ECO:0000256" key="8">
    <source>
        <dbReference type="ARBA" id="ARBA00022842"/>
    </source>
</evidence>
<dbReference type="Gene3D" id="3.30.310.50">
    <property type="entry name" value="Alpha-D-phosphohexomutase, C-terminal domain"/>
    <property type="match status" value="1"/>
</dbReference>
<dbReference type="InterPro" id="IPR005841">
    <property type="entry name" value="Alpha-D-phosphohexomutase_SF"/>
</dbReference>
<comment type="catalytic activity">
    <reaction evidence="1">
        <text>alpha-D-mannose 1-phosphate = D-mannose 6-phosphate</text>
        <dbReference type="Rhea" id="RHEA:11140"/>
        <dbReference type="ChEBI" id="CHEBI:58409"/>
        <dbReference type="ChEBI" id="CHEBI:58735"/>
        <dbReference type="EC" id="5.4.2.8"/>
    </reaction>
</comment>
<evidence type="ECO:0000259" key="15">
    <source>
        <dbReference type="Pfam" id="PF02880"/>
    </source>
</evidence>
<dbReference type="PRINTS" id="PR00509">
    <property type="entry name" value="PGMPMM"/>
</dbReference>
<keyword evidence="7" id="KW-0479">Metal-binding</keyword>
<dbReference type="InterPro" id="IPR005844">
    <property type="entry name" value="A-D-PHexomutase_a/b/a-I"/>
</dbReference>
<dbReference type="Proteomes" id="UP000273643">
    <property type="component" value="Unassembled WGS sequence"/>
</dbReference>
<evidence type="ECO:0000256" key="1">
    <source>
        <dbReference type="ARBA" id="ARBA00000586"/>
    </source>
</evidence>
<comment type="pathway">
    <text evidence="3">Nucleotide-sugar biosynthesis; GDP-alpha-D-mannose biosynthesis; alpha-D-mannose 1-phosphate from D-fructose 6-phosphate: step 2/2.</text>
</comment>
<dbReference type="Pfam" id="PF02880">
    <property type="entry name" value="PGM_PMM_III"/>
    <property type="match status" value="1"/>
</dbReference>